<sequence length="180" mass="19418">MSTSRRNVLAAGAALAAADLAPAAGGPPREIAQLTRLSEQGNAALMRGDIARYMELVKMAPDFTLMSPFGGEPSHGASYTPERMQSMGRFFRNGDLQQEVVQAWGTADMVVLAIIERALHVEVGGLPAQDWTLRVTLVYRRHGSEWHLVHRHADPLAAGISLQQAAALGRGERQEPAAAR</sequence>
<dbReference type="EMBL" id="JADDIV010000006">
    <property type="protein sequence ID" value="MBE7369895.1"/>
    <property type="molecule type" value="Genomic_DNA"/>
</dbReference>
<gene>
    <name evidence="3" type="ORF">IM787_20190</name>
</gene>
<dbReference type="InterPro" id="IPR037401">
    <property type="entry name" value="SnoaL-like"/>
</dbReference>
<dbReference type="Gene3D" id="3.10.450.50">
    <property type="match status" value="1"/>
</dbReference>
<dbReference type="InterPro" id="IPR006311">
    <property type="entry name" value="TAT_signal"/>
</dbReference>
<organism evidence="3 4">
    <name type="scientific">Ramlibacter pallidus</name>
    <dbReference type="NCBI Taxonomy" id="2780087"/>
    <lineage>
        <taxon>Bacteria</taxon>
        <taxon>Pseudomonadati</taxon>
        <taxon>Pseudomonadota</taxon>
        <taxon>Betaproteobacteria</taxon>
        <taxon>Burkholderiales</taxon>
        <taxon>Comamonadaceae</taxon>
        <taxon>Ramlibacter</taxon>
    </lineage>
</organism>
<reference evidence="3 4" key="1">
    <citation type="submission" date="2020-10" db="EMBL/GenBank/DDBJ databases">
        <title>Ramlibacter sp. HM2 16S ribosomal RNA gene Genome sequencing and assembly.</title>
        <authorList>
            <person name="Kang M."/>
        </authorList>
    </citation>
    <scope>NUCLEOTIDE SEQUENCE [LARGE SCALE GENOMIC DNA]</scope>
    <source>
        <strain evidence="3 4">HM2</strain>
    </source>
</reference>
<accession>A0ABR9S8L8</accession>
<feature type="domain" description="SnoaL-like" evidence="2">
    <location>
        <begin position="42"/>
        <end position="153"/>
    </location>
</feature>
<keyword evidence="1" id="KW-0732">Signal</keyword>
<comment type="caution">
    <text evidence="3">The sequence shown here is derived from an EMBL/GenBank/DDBJ whole genome shotgun (WGS) entry which is preliminary data.</text>
</comment>
<protein>
    <submittedName>
        <fullName evidence="3">Nuclear transport factor 2 family protein</fullName>
    </submittedName>
</protein>
<feature type="signal peptide" evidence="1">
    <location>
        <begin position="1"/>
        <end position="23"/>
    </location>
</feature>
<dbReference type="Pfam" id="PF13474">
    <property type="entry name" value="SnoaL_3"/>
    <property type="match status" value="1"/>
</dbReference>
<dbReference type="RefSeq" id="WP_193678524.1">
    <property type="nucleotide sequence ID" value="NZ_JADDIV010000006.1"/>
</dbReference>
<keyword evidence="4" id="KW-1185">Reference proteome</keyword>
<dbReference type="PROSITE" id="PS51318">
    <property type="entry name" value="TAT"/>
    <property type="match status" value="1"/>
</dbReference>
<dbReference type="SUPFAM" id="SSF54427">
    <property type="entry name" value="NTF2-like"/>
    <property type="match status" value="1"/>
</dbReference>
<evidence type="ECO:0000313" key="3">
    <source>
        <dbReference type="EMBL" id="MBE7369895.1"/>
    </source>
</evidence>
<dbReference type="InterPro" id="IPR032710">
    <property type="entry name" value="NTF2-like_dom_sf"/>
</dbReference>
<proteinExistence type="predicted"/>
<name>A0ABR9S8L8_9BURK</name>
<evidence type="ECO:0000259" key="2">
    <source>
        <dbReference type="Pfam" id="PF13474"/>
    </source>
</evidence>
<evidence type="ECO:0000256" key="1">
    <source>
        <dbReference type="SAM" id="SignalP"/>
    </source>
</evidence>
<feature type="chain" id="PRO_5045676082" evidence="1">
    <location>
        <begin position="24"/>
        <end position="180"/>
    </location>
</feature>
<dbReference type="Proteomes" id="UP000806285">
    <property type="component" value="Unassembled WGS sequence"/>
</dbReference>
<evidence type="ECO:0000313" key="4">
    <source>
        <dbReference type="Proteomes" id="UP000806285"/>
    </source>
</evidence>